<evidence type="ECO:0000256" key="1">
    <source>
        <dbReference type="SAM" id="MobiDB-lite"/>
    </source>
</evidence>
<dbReference type="EMBL" id="AP028915">
    <property type="protein sequence ID" value="BES96229.1"/>
    <property type="molecule type" value="Genomic_DNA"/>
</dbReference>
<gene>
    <name evidence="2" type="ORF">NTJ_09038</name>
</gene>
<organism evidence="2 3">
    <name type="scientific">Nesidiocoris tenuis</name>
    <dbReference type="NCBI Taxonomy" id="355587"/>
    <lineage>
        <taxon>Eukaryota</taxon>
        <taxon>Metazoa</taxon>
        <taxon>Ecdysozoa</taxon>
        <taxon>Arthropoda</taxon>
        <taxon>Hexapoda</taxon>
        <taxon>Insecta</taxon>
        <taxon>Pterygota</taxon>
        <taxon>Neoptera</taxon>
        <taxon>Paraneoptera</taxon>
        <taxon>Hemiptera</taxon>
        <taxon>Heteroptera</taxon>
        <taxon>Panheteroptera</taxon>
        <taxon>Cimicomorpha</taxon>
        <taxon>Miridae</taxon>
        <taxon>Dicyphina</taxon>
        <taxon>Nesidiocoris</taxon>
    </lineage>
</organism>
<evidence type="ECO:0000313" key="2">
    <source>
        <dbReference type="EMBL" id="BES96229.1"/>
    </source>
</evidence>
<feature type="region of interest" description="Disordered" evidence="1">
    <location>
        <begin position="1"/>
        <end position="39"/>
    </location>
</feature>
<protein>
    <submittedName>
        <fullName evidence="2">Uncharacterized protein</fullName>
    </submittedName>
</protein>
<accession>A0ABN7AXH2</accession>
<evidence type="ECO:0000313" key="3">
    <source>
        <dbReference type="Proteomes" id="UP001307889"/>
    </source>
</evidence>
<reference evidence="2 3" key="1">
    <citation type="submission" date="2023-09" db="EMBL/GenBank/DDBJ databases">
        <title>Nesidiocoris tenuis whole genome shotgun sequence.</title>
        <authorList>
            <person name="Shibata T."/>
            <person name="Shimoda M."/>
            <person name="Kobayashi T."/>
            <person name="Uehara T."/>
        </authorList>
    </citation>
    <scope>NUCLEOTIDE SEQUENCE [LARGE SCALE GENOMIC DNA]</scope>
    <source>
        <strain evidence="2 3">Japan</strain>
    </source>
</reference>
<dbReference type="Proteomes" id="UP001307889">
    <property type="component" value="Chromosome 7"/>
</dbReference>
<name>A0ABN7AXH2_9HEMI</name>
<proteinExistence type="predicted"/>
<sequence length="102" mass="11475">MQLHSPAVITKNSRAGSGDKRSWPLSVGTNGPLPPDLTSYTNSSLRHRRRPLFWRDRGTHAYLFTLCVYLCGGKWVPDVGPVPLNKQDARYNISRRPAESAR</sequence>
<keyword evidence="3" id="KW-1185">Reference proteome</keyword>